<dbReference type="NCBIfam" id="TIGR01494">
    <property type="entry name" value="ATPase_P-type"/>
    <property type="match status" value="1"/>
</dbReference>
<feature type="transmembrane region" description="Helical" evidence="17">
    <location>
        <begin position="636"/>
        <end position="661"/>
    </location>
</feature>
<organism evidence="21 22">
    <name type="scientific">Glomus cerebriforme</name>
    <dbReference type="NCBI Taxonomy" id="658196"/>
    <lineage>
        <taxon>Eukaryota</taxon>
        <taxon>Fungi</taxon>
        <taxon>Fungi incertae sedis</taxon>
        <taxon>Mucoromycota</taxon>
        <taxon>Glomeromycotina</taxon>
        <taxon>Glomeromycetes</taxon>
        <taxon>Glomerales</taxon>
        <taxon>Glomeraceae</taxon>
        <taxon>Glomus</taxon>
    </lineage>
</organism>
<dbReference type="SUPFAM" id="SSF81665">
    <property type="entry name" value="Calcium ATPase, transmembrane domain M"/>
    <property type="match status" value="1"/>
</dbReference>
<feature type="binding site" evidence="15">
    <location>
        <position position="718"/>
    </location>
    <ligand>
        <name>ATP</name>
        <dbReference type="ChEBI" id="CHEBI:30616"/>
    </ligand>
</feature>
<dbReference type="SUPFAM" id="SSF81660">
    <property type="entry name" value="Metal cation-transporting ATPase, ATP-binding domain N"/>
    <property type="match status" value="1"/>
</dbReference>
<dbReference type="Pfam" id="PF16212">
    <property type="entry name" value="PhoLip_ATPase_C"/>
    <property type="match status" value="1"/>
</dbReference>
<evidence type="ECO:0000256" key="3">
    <source>
        <dbReference type="ARBA" id="ARBA00022448"/>
    </source>
</evidence>
<evidence type="ECO:0000256" key="10">
    <source>
        <dbReference type="ARBA" id="ARBA00022989"/>
    </source>
</evidence>
<feature type="compositionally biased region" description="Acidic residues" evidence="18">
    <location>
        <begin position="812"/>
        <end position="821"/>
    </location>
</feature>
<evidence type="ECO:0000256" key="4">
    <source>
        <dbReference type="ARBA" id="ARBA00022692"/>
    </source>
</evidence>
<dbReference type="SFLD" id="SFLDG00002">
    <property type="entry name" value="C1.7:_P-type_atpase_like"/>
    <property type="match status" value="1"/>
</dbReference>
<feature type="binding site" evidence="15">
    <location>
        <position position="1231"/>
    </location>
    <ligand>
        <name>ATP</name>
        <dbReference type="ChEBI" id="CHEBI:30616"/>
    </ligand>
</feature>
<feature type="compositionally biased region" description="Acidic residues" evidence="18">
    <location>
        <begin position="390"/>
        <end position="399"/>
    </location>
</feature>
<keyword evidence="3" id="KW-0813">Transport</keyword>
<evidence type="ECO:0000256" key="11">
    <source>
        <dbReference type="ARBA" id="ARBA00023136"/>
    </source>
</evidence>
<evidence type="ECO:0000256" key="2">
    <source>
        <dbReference type="ARBA" id="ARBA00008109"/>
    </source>
</evidence>
<feature type="transmembrane region" description="Helical" evidence="17">
    <location>
        <begin position="1391"/>
        <end position="1412"/>
    </location>
</feature>
<dbReference type="InterPro" id="IPR044492">
    <property type="entry name" value="P_typ_ATPase_HD_dom"/>
</dbReference>
<feature type="binding site" evidence="16">
    <location>
        <position position="1255"/>
    </location>
    <ligand>
        <name>Mg(2+)</name>
        <dbReference type="ChEBI" id="CHEBI:18420"/>
    </ligand>
</feature>
<feature type="domain" description="P-type ATPase N-terminal" evidence="19">
    <location>
        <begin position="248"/>
        <end position="304"/>
    </location>
</feature>
<dbReference type="PANTHER" id="PTHR24092:SF180">
    <property type="entry name" value="PHOSPHOLIPID-TRANSPORTING ATPASE DNF1-RELATED"/>
    <property type="match status" value="1"/>
</dbReference>
<dbReference type="Gene3D" id="3.40.1110.10">
    <property type="entry name" value="Calcium-transporting ATPase, cytoplasmic domain N"/>
    <property type="match status" value="1"/>
</dbReference>
<evidence type="ECO:0000256" key="8">
    <source>
        <dbReference type="ARBA" id="ARBA00022842"/>
    </source>
</evidence>
<feature type="compositionally biased region" description="Low complexity" evidence="18">
    <location>
        <begin position="371"/>
        <end position="389"/>
    </location>
</feature>
<dbReference type="Proteomes" id="UP000265703">
    <property type="component" value="Unassembled WGS sequence"/>
</dbReference>
<dbReference type="EMBL" id="QKYT01000054">
    <property type="protein sequence ID" value="RIA95832.1"/>
    <property type="molecule type" value="Genomic_DNA"/>
</dbReference>
<feature type="binding site" evidence="16">
    <location>
        <position position="716"/>
    </location>
    <ligand>
        <name>Mg(2+)</name>
        <dbReference type="ChEBI" id="CHEBI:18420"/>
    </ligand>
</feature>
<feature type="binding site" evidence="15">
    <location>
        <position position="1120"/>
    </location>
    <ligand>
        <name>ATP</name>
        <dbReference type="ChEBI" id="CHEBI:30616"/>
    </ligand>
</feature>
<dbReference type="PRINTS" id="PR00119">
    <property type="entry name" value="CATATPASE"/>
</dbReference>
<feature type="binding site" evidence="15">
    <location>
        <position position="1255"/>
    </location>
    <ligand>
        <name>ATP</name>
        <dbReference type="ChEBI" id="CHEBI:30616"/>
    </ligand>
</feature>
<dbReference type="Pfam" id="PF16209">
    <property type="entry name" value="PhoLip_ATPase_N"/>
    <property type="match status" value="1"/>
</dbReference>
<dbReference type="STRING" id="658196.A0A397TD38"/>
<evidence type="ECO:0000256" key="15">
    <source>
        <dbReference type="PIRSR" id="PIRSR606539-2"/>
    </source>
</evidence>
<evidence type="ECO:0000313" key="21">
    <source>
        <dbReference type="EMBL" id="RIA95832.1"/>
    </source>
</evidence>
<feature type="domain" description="P-type ATPase C-terminal" evidence="20">
    <location>
        <begin position="1278"/>
        <end position="1524"/>
    </location>
</feature>
<evidence type="ECO:0000313" key="22">
    <source>
        <dbReference type="Proteomes" id="UP000265703"/>
    </source>
</evidence>
<comment type="caution">
    <text evidence="21">The sequence shown here is derived from an EMBL/GenBank/DDBJ whole genome shotgun (WGS) entry which is preliminary data.</text>
</comment>
<evidence type="ECO:0000256" key="16">
    <source>
        <dbReference type="PIRSR" id="PIRSR606539-3"/>
    </source>
</evidence>
<dbReference type="InterPro" id="IPR018303">
    <property type="entry name" value="ATPase_P-typ_P_site"/>
</dbReference>
<keyword evidence="11 17" id="KW-0472">Membrane</keyword>
<dbReference type="InterPro" id="IPR006539">
    <property type="entry name" value="P-type_ATPase_IV"/>
</dbReference>
<feature type="transmembrane region" description="Helical" evidence="17">
    <location>
        <begin position="1317"/>
        <end position="1338"/>
    </location>
</feature>
<feature type="binding site" evidence="15">
    <location>
        <position position="1121"/>
    </location>
    <ligand>
        <name>ATP</name>
        <dbReference type="ChEBI" id="CHEBI:30616"/>
    </ligand>
</feature>
<keyword evidence="4 17" id="KW-0812">Transmembrane</keyword>
<dbReference type="InterPro" id="IPR036412">
    <property type="entry name" value="HAD-like_sf"/>
</dbReference>
<evidence type="ECO:0000256" key="7">
    <source>
        <dbReference type="ARBA" id="ARBA00022840"/>
    </source>
</evidence>
<dbReference type="SFLD" id="SFLDF00027">
    <property type="entry name" value="p-type_atpase"/>
    <property type="match status" value="1"/>
</dbReference>
<evidence type="ECO:0000256" key="5">
    <source>
        <dbReference type="ARBA" id="ARBA00022723"/>
    </source>
</evidence>
<keyword evidence="6 15" id="KW-0547">Nucleotide-binding</keyword>
<dbReference type="PROSITE" id="PS00154">
    <property type="entry name" value="ATPASE_E1_E2"/>
    <property type="match status" value="1"/>
</dbReference>
<comment type="cofactor">
    <cofactor evidence="16">
        <name>Mg(2+)</name>
        <dbReference type="ChEBI" id="CHEBI:18420"/>
    </cofactor>
</comment>
<feature type="binding site" evidence="15">
    <location>
        <position position="716"/>
    </location>
    <ligand>
        <name>ATP</name>
        <dbReference type="ChEBI" id="CHEBI:30616"/>
    </ligand>
</feature>
<evidence type="ECO:0000256" key="17">
    <source>
        <dbReference type="RuleBase" id="RU362033"/>
    </source>
</evidence>
<comment type="catalytic activity">
    <reaction evidence="12 17">
        <text>ATP + H2O + phospholipidSide 1 = ADP + phosphate + phospholipidSide 2.</text>
        <dbReference type="EC" id="7.6.2.1"/>
    </reaction>
</comment>
<feature type="transmembrane region" description="Helical" evidence="17">
    <location>
        <begin position="1492"/>
        <end position="1511"/>
    </location>
</feature>
<feature type="binding site" evidence="16">
    <location>
        <position position="718"/>
    </location>
    <ligand>
        <name>Mg(2+)</name>
        <dbReference type="ChEBI" id="CHEBI:18420"/>
    </ligand>
</feature>
<dbReference type="GO" id="GO:0000287">
    <property type="term" value="F:magnesium ion binding"/>
    <property type="evidence" value="ECO:0007669"/>
    <property type="project" value="UniProtKB-UniRule"/>
</dbReference>
<gene>
    <name evidence="21" type="ORF">C1645_816125</name>
</gene>
<dbReference type="SUPFAM" id="SSF56784">
    <property type="entry name" value="HAD-like"/>
    <property type="match status" value="1"/>
</dbReference>
<dbReference type="InterPro" id="IPR008250">
    <property type="entry name" value="ATPase_P-typ_transduc_dom_A_sf"/>
</dbReference>
<feature type="transmembrane region" description="Helical" evidence="17">
    <location>
        <begin position="1432"/>
        <end position="1450"/>
    </location>
</feature>
<dbReference type="PANTHER" id="PTHR24092">
    <property type="entry name" value="PROBABLE PHOSPHOLIPID-TRANSPORTING ATPASE"/>
    <property type="match status" value="1"/>
</dbReference>
<evidence type="ECO:0000256" key="18">
    <source>
        <dbReference type="SAM" id="MobiDB-lite"/>
    </source>
</evidence>
<dbReference type="GO" id="GO:0140326">
    <property type="term" value="F:ATPase-coupled intramembrane lipid transporter activity"/>
    <property type="evidence" value="ECO:0007669"/>
    <property type="project" value="UniProtKB-EC"/>
</dbReference>
<dbReference type="Pfam" id="PF13246">
    <property type="entry name" value="Cation_ATPase"/>
    <property type="match status" value="1"/>
</dbReference>
<dbReference type="InterPro" id="IPR023299">
    <property type="entry name" value="ATPase_P-typ_cyto_dom_N"/>
</dbReference>
<feature type="transmembrane region" description="Helical" evidence="17">
    <location>
        <begin position="594"/>
        <end position="616"/>
    </location>
</feature>
<dbReference type="Gene3D" id="2.70.150.10">
    <property type="entry name" value="Calcium-transporting ATPase, cytoplasmic transduction domain A"/>
    <property type="match status" value="1"/>
</dbReference>
<reference evidence="21 22" key="1">
    <citation type="submission" date="2018-06" db="EMBL/GenBank/DDBJ databases">
        <title>Comparative genomics reveals the genomic features of Rhizophagus irregularis, R. cerebriforme, R. diaphanum and Gigaspora rosea, and their symbiotic lifestyle signature.</title>
        <authorList>
            <person name="Morin E."/>
            <person name="San Clemente H."/>
            <person name="Chen E.C.H."/>
            <person name="De La Providencia I."/>
            <person name="Hainaut M."/>
            <person name="Kuo A."/>
            <person name="Kohler A."/>
            <person name="Murat C."/>
            <person name="Tang N."/>
            <person name="Roy S."/>
            <person name="Loubradou J."/>
            <person name="Henrissat B."/>
            <person name="Grigoriev I.V."/>
            <person name="Corradi N."/>
            <person name="Roux C."/>
            <person name="Martin F.M."/>
        </authorList>
    </citation>
    <scope>NUCLEOTIDE SEQUENCE [LARGE SCALE GENOMIC DNA]</scope>
    <source>
        <strain evidence="21 22">DAOM 227022</strain>
    </source>
</reference>
<feature type="binding site" evidence="15">
    <location>
        <position position="1225"/>
    </location>
    <ligand>
        <name>ATP</name>
        <dbReference type="ChEBI" id="CHEBI:30616"/>
    </ligand>
</feature>
<feature type="transmembrane region" description="Helical" evidence="17">
    <location>
        <begin position="279"/>
        <end position="296"/>
    </location>
</feature>
<feature type="region of interest" description="Disordered" evidence="18">
    <location>
        <begin position="1539"/>
        <end position="1561"/>
    </location>
</feature>
<feature type="binding site" evidence="15">
    <location>
        <position position="717"/>
    </location>
    <ligand>
        <name>ATP</name>
        <dbReference type="ChEBI" id="CHEBI:30616"/>
    </ligand>
</feature>
<dbReference type="FunFam" id="3.40.1110.10:FF:000126">
    <property type="entry name" value="Phospholipid-transporting ATPase"/>
    <property type="match status" value="1"/>
</dbReference>
<feature type="binding site" evidence="16">
    <location>
        <position position="1251"/>
    </location>
    <ligand>
        <name>Mg(2+)</name>
        <dbReference type="ChEBI" id="CHEBI:18420"/>
    </ligand>
</feature>
<feature type="region of interest" description="Disordered" evidence="18">
    <location>
        <begin position="102"/>
        <end position="174"/>
    </location>
</feature>
<dbReference type="FunFam" id="3.40.50.1000:FF:000014">
    <property type="entry name" value="Phospholipid-transporting ATPase"/>
    <property type="match status" value="1"/>
</dbReference>
<sequence length="1595" mass="180476">MSTKNETIEENTNPNVNVSESHIMSYETVDNLVSENEPIITEETIITESTVSTPGEVRETIISTTPVITEQIILTENKVLTPTVESTSAAVTKSETIKKTVEGNDSINNDETKETEINSSEAFNGKIKYDTSDENNPDENVPNENIPDENVPNENIPDENVPNENIPDENVPNENILDENITDENIPDENVLDENIPDENDHNDQKIVGAPLKRTKTKIKNRTTNCKERRVYANIDLPKEDVDRKGRPKSKYVTNKIVTSKYTMWTFVPKNLFEQFRRAANLYFLFMAILGMLPFVSVNNPILTLLPLSTVVFFTALKDGIEDMNRHHIDKQFNSATCYHLQNFINVNYPKKQVLSFWKRLILRIKSLFKSSPKSSSNEPSSQGIIEDLNSIDDDDDVPPSEPSNEKLGPPMFRKVIWRNVRVGDFLFLRNNDAVPADAIILSTSEPEGTCFVETKDLDGETNLKPRRCVPDTKYINSPDDCTKATFYIDSERPNSNLYSYNAALILTEPDGHDPEVDNRSLSSEPSILERKWKKKKTIPVDINNLLLRAHVIRNTEWVIAITVYTGVETKIMLNSSETPSKRSRIEKEMNHEVILNFFVLIILALVCAIGSAISTEYLRNRGVVVDNLDSNRDSVYFASFVTFWASLIIFQNIIPISLYISIEFVKLWQSYFIYNDLDMWDEDSEATAVPKSASVVFYMWNLSDDLGQIEYIFSDKTGTLTRNIMEFRQCSVGEKVYGRNGWGGKTDAEHGKEIIEGTQDGEKQDFDQKEIFGQYINEMKKVFEPIYSSTDPNFLTFIDPEIFRDLKNDDNENDDDEIGEESNSGGNSELKPSRSKLLKEFFILLAVCHTVVVDEVPKEAVSEAQSSENTSESNLINLNDAKNHSTLDVAKKKLKNSFKQVLPSIKQLGSPSGTVKSIPVDKTVVKNLVYKAESPDEAALVAAAKNLGFAFLSRTTNSLTVDIFGKEYNFEVLNILEFNSTRKRMSVLVRRPAELGGGIVLFCKGADNVIIERLAKGQEKFVEATIRDIDDFSNDGLRTLTLAYRDLSEAQYKSWAKEYQATASSLTDRSGKLDAVSEKIEKELILLGATAIEDKLQEGVPDCIASLREAGIKVWVLTGDKLETAINIGFAAQLLTKEMRLWVVKGSNKESVLKQLDDIFGSFISDKNVKRFMEDGEEIPPIKEGEVHAFVVSGAALAHLLEDDNSRNQLIQLSDFFHSVICCRVSPLQKAMVVELVRRGKKSTTLAIGDGANDVSMIQAANVGVGISGQEGVQASMAADYSIAQFRFLNKLLLVHGHWDYLRISEMILNFFYKNVIWVFPVLWYQMFCMFSANIFYDYSFVQLYNMIFTVAPVIILGATDQSVGKHYCLRFPSIYSLGIKKLRYSKKLFGLYFFDGIWQSLVVYFTFNYIYKLSTNMISVDGESAGPTEFSTAVAVTVVIIANLFVGFNTYYWSWFIWVFVILEIFSVFAFVIIYGIFGQSPIHGIGMQLFSDGTFWFGMAFAILLAGLPRYAVQFVKQWWYHDDLDIVRQIRKREKTEKAKKEKETKKSSQNNEKQHGSEIVTPIINVELIEHGRSRSISMTENNNNNNNKV</sequence>
<protein>
    <recommendedName>
        <fullName evidence="17">Phospholipid-transporting ATPase</fullName>
        <ecNumber evidence="17">7.6.2.1</ecNumber>
    </recommendedName>
</protein>
<evidence type="ECO:0000259" key="20">
    <source>
        <dbReference type="Pfam" id="PF16212"/>
    </source>
</evidence>
<feature type="binding site" evidence="15">
    <location>
        <position position="1119"/>
    </location>
    <ligand>
        <name>ATP</name>
        <dbReference type="ChEBI" id="CHEBI:30616"/>
    </ligand>
</feature>
<dbReference type="GO" id="GO:0005524">
    <property type="term" value="F:ATP binding"/>
    <property type="evidence" value="ECO:0007669"/>
    <property type="project" value="UniProtKB-UniRule"/>
</dbReference>
<name>A0A397TD38_9GLOM</name>
<dbReference type="InterPro" id="IPR032630">
    <property type="entry name" value="P_typ_ATPase_c"/>
</dbReference>
<evidence type="ECO:0000256" key="6">
    <source>
        <dbReference type="ARBA" id="ARBA00022741"/>
    </source>
</evidence>
<dbReference type="GO" id="GO:0012505">
    <property type="term" value="C:endomembrane system"/>
    <property type="evidence" value="ECO:0007669"/>
    <property type="project" value="UniProtKB-SubCell"/>
</dbReference>
<feature type="region of interest" description="Disordered" evidence="18">
    <location>
        <begin position="371"/>
        <end position="409"/>
    </location>
</feature>
<dbReference type="NCBIfam" id="TIGR01652">
    <property type="entry name" value="ATPase-Plipid"/>
    <property type="match status" value="2"/>
</dbReference>
<feature type="binding site" evidence="15">
    <location>
        <position position="979"/>
    </location>
    <ligand>
        <name>ATP</name>
        <dbReference type="ChEBI" id="CHEBI:30616"/>
    </ligand>
</feature>
<proteinExistence type="inferred from homology"/>
<evidence type="ECO:0000256" key="1">
    <source>
        <dbReference type="ARBA" id="ARBA00004127"/>
    </source>
</evidence>
<comment type="similarity">
    <text evidence="2 17">Belongs to the cation transport ATPase (P-type) (TC 3.A.3) family. Type IV subfamily.</text>
</comment>
<evidence type="ECO:0000256" key="9">
    <source>
        <dbReference type="ARBA" id="ARBA00022967"/>
    </source>
</evidence>
<evidence type="ECO:0000256" key="12">
    <source>
        <dbReference type="ARBA" id="ARBA00034036"/>
    </source>
</evidence>
<feature type="compositionally biased region" description="Low complexity" evidence="18">
    <location>
        <begin position="138"/>
        <end position="174"/>
    </location>
</feature>
<keyword evidence="8 16" id="KW-0460">Magnesium</keyword>
<dbReference type="InterPro" id="IPR032631">
    <property type="entry name" value="P-type_ATPase_N"/>
</dbReference>
<feature type="region of interest" description="Disordered" evidence="18">
    <location>
        <begin position="807"/>
        <end position="832"/>
    </location>
</feature>
<keyword evidence="5 16" id="KW-0479">Metal-binding</keyword>
<feature type="binding site" evidence="15">
    <location>
        <position position="1005"/>
    </location>
    <ligand>
        <name>ATP</name>
        <dbReference type="ChEBI" id="CHEBI:30616"/>
    </ligand>
</feature>
<keyword evidence="10 17" id="KW-1133">Transmembrane helix</keyword>
<feature type="binding site" evidence="15">
    <location>
        <position position="1254"/>
    </location>
    <ligand>
        <name>ATP</name>
        <dbReference type="ChEBI" id="CHEBI:30616"/>
    </ligand>
</feature>
<dbReference type="GO" id="GO:0045332">
    <property type="term" value="P:phospholipid translocation"/>
    <property type="evidence" value="ECO:0007669"/>
    <property type="project" value="TreeGrafter"/>
</dbReference>
<keyword evidence="9 17" id="KW-1278">Translocase</keyword>
<evidence type="ECO:0000256" key="13">
    <source>
        <dbReference type="ARBA" id="ARBA00049128"/>
    </source>
</evidence>
<dbReference type="Gene3D" id="3.40.50.1000">
    <property type="entry name" value="HAD superfamily/HAD-like"/>
    <property type="match status" value="1"/>
</dbReference>
<accession>A0A397TD38</accession>
<feature type="binding site" evidence="15">
    <location>
        <position position="938"/>
    </location>
    <ligand>
        <name>ATP</name>
        <dbReference type="ChEBI" id="CHEBI:30616"/>
    </ligand>
</feature>
<feature type="binding site" evidence="15">
    <location>
        <position position="1039"/>
    </location>
    <ligand>
        <name>ATP</name>
        <dbReference type="ChEBI" id="CHEBI:30616"/>
    </ligand>
</feature>
<evidence type="ECO:0000256" key="14">
    <source>
        <dbReference type="PIRSR" id="PIRSR606539-1"/>
    </source>
</evidence>
<dbReference type="GO" id="GO:0005886">
    <property type="term" value="C:plasma membrane"/>
    <property type="evidence" value="ECO:0007669"/>
    <property type="project" value="TreeGrafter"/>
</dbReference>
<keyword evidence="7 15" id="KW-0067">ATP-binding</keyword>
<comment type="subcellular location">
    <subcellularLocation>
        <location evidence="1">Endomembrane system</location>
        <topology evidence="1">Multi-pass membrane protein</topology>
    </subcellularLocation>
    <subcellularLocation>
        <location evidence="17">Membrane</location>
        <topology evidence="17">Multi-pass membrane protein</topology>
    </subcellularLocation>
</comment>
<dbReference type="OrthoDB" id="377733at2759"/>
<dbReference type="EC" id="7.6.2.1" evidence="17"/>
<dbReference type="SUPFAM" id="SSF81653">
    <property type="entry name" value="Calcium ATPase, transduction domain A"/>
    <property type="match status" value="1"/>
</dbReference>
<keyword evidence="22" id="KW-1185">Reference proteome</keyword>
<comment type="catalytic activity">
    <reaction evidence="13">
        <text>a 1,2-diacyl-sn-glycero-3-phosphoethanolamine(out) + ATP + H2O = a 1,2-diacyl-sn-glycero-3-phosphoethanolamine(in) + ADP + phosphate + H(+)</text>
        <dbReference type="Rhea" id="RHEA:66132"/>
        <dbReference type="ChEBI" id="CHEBI:15377"/>
        <dbReference type="ChEBI" id="CHEBI:15378"/>
        <dbReference type="ChEBI" id="CHEBI:30616"/>
        <dbReference type="ChEBI" id="CHEBI:43474"/>
        <dbReference type="ChEBI" id="CHEBI:64612"/>
        <dbReference type="ChEBI" id="CHEBI:456216"/>
    </reaction>
    <physiologicalReaction direction="left-to-right" evidence="13">
        <dbReference type="Rhea" id="RHEA:66133"/>
    </physiologicalReaction>
</comment>
<dbReference type="GO" id="GO:0016887">
    <property type="term" value="F:ATP hydrolysis activity"/>
    <property type="evidence" value="ECO:0007669"/>
    <property type="project" value="InterPro"/>
</dbReference>
<feature type="transmembrane region" description="Helical" evidence="17">
    <location>
        <begin position="1457"/>
        <end position="1480"/>
    </location>
</feature>
<evidence type="ECO:0000259" key="19">
    <source>
        <dbReference type="Pfam" id="PF16209"/>
    </source>
</evidence>
<dbReference type="SFLD" id="SFLDS00003">
    <property type="entry name" value="Haloacid_Dehalogenase"/>
    <property type="match status" value="1"/>
</dbReference>
<feature type="active site" description="4-aspartylphosphate intermediate" evidence="14">
    <location>
        <position position="716"/>
    </location>
</feature>
<dbReference type="InterPro" id="IPR001757">
    <property type="entry name" value="P_typ_ATPase"/>
</dbReference>
<dbReference type="InterPro" id="IPR023298">
    <property type="entry name" value="ATPase_P-typ_TM_dom_sf"/>
</dbReference>
<dbReference type="InterPro" id="IPR023214">
    <property type="entry name" value="HAD_sf"/>
</dbReference>